<dbReference type="AlphaFoldDB" id="A0A164UBG5"/>
<feature type="region of interest" description="Disordered" evidence="1">
    <location>
        <begin position="1"/>
        <end position="57"/>
    </location>
</feature>
<feature type="compositionally biased region" description="Basic and acidic residues" evidence="1">
    <location>
        <begin position="44"/>
        <end position="57"/>
    </location>
</feature>
<gene>
    <name evidence="2" type="ORF">SISNIDRAFT_550089</name>
</gene>
<name>A0A164UBG5_9AGAM</name>
<dbReference type="OrthoDB" id="3268221at2759"/>
<feature type="compositionally biased region" description="Low complexity" evidence="1">
    <location>
        <begin position="982"/>
        <end position="1005"/>
    </location>
</feature>
<feature type="compositionally biased region" description="Polar residues" evidence="1">
    <location>
        <begin position="623"/>
        <end position="649"/>
    </location>
</feature>
<organism evidence="2 3">
    <name type="scientific">Sistotremastrum niveocremeum HHB9708</name>
    <dbReference type="NCBI Taxonomy" id="1314777"/>
    <lineage>
        <taxon>Eukaryota</taxon>
        <taxon>Fungi</taxon>
        <taxon>Dikarya</taxon>
        <taxon>Basidiomycota</taxon>
        <taxon>Agaricomycotina</taxon>
        <taxon>Agaricomycetes</taxon>
        <taxon>Sistotremastrales</taxon>
        <taxon>Sistotremastraceae</taxon>
        <taxon>Sertulicium</taxon>
        <taxon>Sertulicium niveocremeum</taxon>
    </lineage>
</organism>
<sequence length="1131" mass="123865">MLETDMAEAGQDLNGVTSPHSTTSERALFSQPPKQSPRHKSKRREKDDARAERRDRERLLLYEQRETKFLRSELIDKVTLVEAEMARANEAESRLRELIVAKKAAVAEAARANEELQLYKIQLGNANKEIQKAQLEYNKVAEQRNVAQESAAKVKQELRLLKEERLLEEARNQGREEGLRQGYEEGREEGRMEEREKALRAFDRLLRRDGSDRGALESILSQRENYFQSDPAGPSTRERERPSRYQNISRNTDRSEATIAEDPREIIDEPLPAITTEPPDIDRRDMVSPPRSVHNEVLSPRPHGEHLPDGYIPTSAQGRISLPPPHEIDPSPGLSPRSNSIRLPTTSRPSSPGDILNRDYAYSGEPAPTQDSNWRPASPSSASSRVSNYDIARGEMLADDSNAQTPRRAPLRNAVSPGLSVIPEGSVVDPSSPRRMAEELDRRDTRSPRQSGWDGDQQWNEPRGDTGFSGDRRYSDTGGISLRNEPQIPSRSHTPVSRRSSIHATPARGNQDLPDNLGGFDTASFSNNMPAPAPYDEGVVGRDIRSVNGFASPRSTRSRALSDAVLRSPAQSLRHRRSESMETAVPEITIHPPSRPPSNISRHTAANYESNPMEYPSPLSRPVTPTQAMSRPRTPIQSMSRPRTPNQAMSRPRTPQLGPGEPPIIPPVPMDYGFFEATGPPIPDSGGSFDVQPVSAPLPLHDRTPRASPYQAPVPIYHPPASDPFDLPPPRSRPPSTHPIQSSQTPRSAQLTMPAPYSGHSRSRASSSSSASGPVVVPAQYPAGRPVGRLSTAQSPVTTVRDSMSSDEESLYDDPNRRVYPPGTPAMPVRRARSVTSASSNRSRGARPLSRGDIPTIDYETASIHDGTVYPDHPIPQSSINNNPVPPRGILRNSRTPARTPAALPPNDLPRPNSRNGFVPPGMPQTQPTTPAWSTRNVNQLAPTTPRMQYPAGLTPGAAALQVPLPGSTATFNQPLPPSAGPSIHSIPQSPWPQSQEQQPPVSLSMLRSPFGALNNPLPPPAATGSMSANRSPWGWTGGALPDNRQESEYIPPATDGPQTRDGLPVAVGPLSRPLTLGRNRPVRREPSGTSLSENYLDPAFLASPNPQYRPSSVASRRSSRAASVQDADEY</sequence>
<dbReference type="Proteomes" id="UP000076722">
    <property type="component" value="Unassembled WGS sequence"/>
</dbReference>
<keyword evidence="3" id="KW-1185">Reference proteome</keyword>
<feature type="compositionally biased region" description="Polar residues" evidence="1">
    <location>
        <begin position="487"/>
        <end position="503"/>
    </location>
</feature>
<feature type="compositionally biased region" description="Basic and acidic residues" evidence="1">
    <location>
        <begin position="435"/>
        <end position="447"/>
    </location>
</feature>
<reference evidence="2 3" key="1">
    <citation type="journal article" date="2016" name="Mol. Biol. Evol.">
        <title>Comparative Genomics of Early-Diverging Mushroom-Forming Fungi Provides Insights into the Origins of Lignocellulose Decay Capabilities.</title>
        <authorList>
            <person name="Nagy L.G."/>
            <person name="Riley R."/>
            <person name="Tritt A."/>
            <person name="Adam C."/>
            <person name="Daum C."/>
            <person name="Floudas D."/>
            <person name="Sun H."/>
            <person name="Yadav J.S."/>
            <person name="Pangilinan J."/>
            <person name="Larsson K.H."/>
            <person name="Matsuura K."/>
            <person name="Barry K."/>
            <person name="Labutti K."/>
            <person name="Kuo R."/>
            <person name="Ohm R.A."/>
            <person name="Bhattacharya S.S."/>
            <person name="Shirouzu T."/>
            <person name="Yoshinaga Y."/>
            <person name="Martin F.M."/>
            <person name="Grigoriev I.V."/>
            <person name="Hibbett D.S."/>
        </authorList>
    </citation>
    <scope>NUCLEOTIDE SEQUENCE [LARGE SCALE GENOMIC DNA]</scope>
    <source>
        <strain evidence="2 3">HHB9708</strain>
    </source>
</reference>
<feature type="compositionally biased region" description="Pro residues" evidence="1">
    <location>
        <begin position="716"/>
        <end position="737"/>
    </location>
</feature>
<protein>
    <submittedName>
        <fullName evidence="2">Uncharacterized protein</fullName>
    </submittedName>
</protein>
<feature type="compositionally biased region" description="Polar residues" evidence="1">
    <location>
        <begin position="597"/>
        <end position="610"/>
    </location>
</feature>
<feature type="compositionally biased region" description="Basic and acidic residues" evidence="1">
    <location>
        <begin position="251"/>
        <end position="267"/>
    </location>
</feature>
<feature type="compositionally biased region" description="Polar residues" evidence="1">
    <location>
        <begin position="14"/>
        <end position="25"/>
    </location>
</feature>
<feature type="compositionally biased region" description="Polar residues" evidence="1">
    <location>
        <begin position="336"/>
        <end position="350"/>
    </location>
</feature>
<evidence type="ECO:0000256" key="1">
    <source>
        <dbReference type="SAM" id="MobiDB-lite"/>
    </source>
</evidence>
<feature type="compositionally biased region" description="Pro residues" evidence="1">
    <location>
        <begin position="660"/>
        <end position="669"/>
    </location>
</feature>
<feature type="region of interest" description="Disordered" evidence="1">
    <location>
        <begin position="171"/>
        <end position="193"/>
    </location>
</feature>
<feature type="region of interest" description="Disordered" evidence="1">
    <location>
        <begin position="969"/>
        <end position="1131"/>
    </location>
</feature>
<feature type="compositionally biased region" description="Polar residues" evidence="1">
    <location>
        <begin position="791"/>
        <end position="803"/>
    </location>
</feature>
<evidence type="ECO:0000313" key="3">
    <source>
        <dbReference type="Proteomes" id="UP000076722"/>
    </source>
</evidence>
<feature type="compositionally biased region" description="Low complexity" evidence="1">
    <location>
        <begin position="834"/>
        <end position="843"/>
    </location>
</feature>
<feature type="region of interest" description="Disordered" evidence="1">
    <location>
        <begin position="220"/>
        <end position="933"/>
    </location>
</feature>
<accession>A0A164UBG5</accession>
<proteinExistence type="predicted"/>
<feature type="compositionally biased region" description="Low complexity" evidence="1">
    <location>
        <begin position="1112"/>
        <end position="1125"/>
    </location>
</feature>
<feature type="compositionally biased region" description="Low complexity" evidence="1">
    <location>
        <begin position="372"/>
        <end position="388"/>
    </location>
</feature>
<dbReference type="STRING" id="1314777.A0A164UBG5"/>
<dbReference type="EMBL" id="KV419408">
    <property type="protein sequence ID" value="KZS93082.1"/>
    <property type="molecule type" value="Genomic_DNA"/>
</dbReference>
<evidence type="ECO:0000313" key="2">
    <source>
        <dbReference type="EMBL" id="KZS93082.1"/>
    </source>
</evidence>
<feature type="compositionally biased region" description="Polar residues" evidence="1">
    <location>
        <begin position="738"/>
        <end position="751"/>
    </location>
</feature>